<dbReference type="RefSeq" id="WP_011143542.1">
    <property type="nucleotide sequence ID" value="NC_005125.1"/>
</dbReference>
<dbReference type="EMBL" id="BA000045">
    <property type="protein sequence ID" value="BAC91494.1"/>
    <property type="molecule type" value="Genomic_DNA"/>
</dbReference>
<dbReference type="AlphaFoldDB" id="Q7NFH2"/>
<evidence type="ECO:0000313" key="1">
    <source>
        <dbReference type="EMBL" id="BAC91494.1"/>
    </source>
</evidence>
<proteinExistence type="predicted"/>
<dbReference type="Proteomes" id="UP000000557">
    <property type="component" value="Chromosome"/>
</dbReference>
<reference evidence="1 2" key="2">
    <citation type="journal article" date="2003" name="DNA Res.">
        <title>Complete genome structure of Gloeobacter violaceus PCC 7421, a cyanobacterium that lacks thylakoids (supplement).</title>
        <authorList>
            <person name="Nakamura Y."/>
            <person name="Kaneko T."/>
            <person name="Sato S."/>
            <person name="Mimuro M."/>
            <person name="Miyashita H."/>
            <person name="Tsuchiya T."/>
            <person name="Sasamoto S."/>
            <person name="Watanabe A."/>
            <person name="Kawashima K."/>
            <person name="Kishida Y."/>
            <person name="Kiyokawa C."/>
            <person name="Kohara M."/>
            <person name="Matsumoto M."/>
            <person name="Matsuno A."/>
            <person name="Nakazaki N."/>
            <person name="Shimpo S."/>
            <person name="Takeuchi C."/>
            <person name="Yamada M."/>
            <person name="Tabata S."/>
        </authorList>
    </citation>
    <scope>NUCLEOTIDE SEQUENCE [LARGE SCALE GENOMIC DNA]</scope>
    <source>
        <strain evidence="2">ATCC 29082 / PCC 7421</strain>
    </source>
</reference>
<gene>
    <name evidence="1" type="ordered locus">gsl3553</name>
</gene>
<dbReference type="PhylomeDB" id="Q7NFH2"/>
<accession>Q7NFH2</accession>
<evidence type="ECO:0000313" key="2">
    <source>
        <dbReference type="Proteomes" id="UP000000557"/>
    </source>
</evidence>
<dbReference type="OrthoDB" id="466434at2"/>
<dbReference type="KEGG" id="gvi:gsl3553"/>
<protein>
    <submittedName>
        <fullName evidence="1">Gsl3553 protein</fullName>
    </submittedName>
</protein>
<name>Q7NFH2_GLOVI</name>
<sequence length="84" mass="8498">MAAPAPLRGSELIDCAKANAGLGMAVACTRSGYGRDEALFLSELRKACGAIGIDLTSFDQLASDSGANPAIEGAVVAPESQDEL</sequence>
<dbReference type="PATRIC" id="fig|251221.4.peg.3586"/>
<dbReference type="STRING" id="251221.gene:10761066"/>
<dbReference type="EnsemblBacteria" id="BAC91494">
    <property type="protein sequence ID" value="BAC91494"/>
    <property type="gene ID" value="BAC91494"/>
</dbReference>
<reference evidence="1 2" key="1">
    <citation type="journal article" date="2003" name="DNA Res.">
        <title>Complete genome structure of Gloeobacter violaceus PCC 7421, a cyanobacterium that lacks thylakoids.</title>
        <authorList>
            <person name="Nakamura Y."/>
            <person name="Kaneko T."/>
            <person name="Sato S."/>
            <person name="Mimuro M."/>
            <person name="Miyashita H."/>
            <person name="Tsuchiya T."/>
            <person name="Sasamoto S."/>
            <person name="Watanabe A."/>
            <person name="Kawashima K."/>
            <person name="Kishida Y."/>
            <person name="Kiyokawa C."/>
            <person name="Kohara M."/>
            <person name="Matsumoto M."/>
            <person name="Matsuno A."/>
            <person name="Nakazaki N."/>
            <person name="Shimpo S."/>
            <person name="Takeuchi C."/>
            <person name="Yamada M."/>
            <person name="Tabata S."/>
        </authorList>
    </citation>
    <scope>NUCLEOTIDE SEQUENCE [LARGE SCALE GENOMIC DNA]</scope>
    <source>
        <strain evidence="2">ATCC 29082 / PCC 7421</strain>
    </source>
</reference>
<dbReference type="HOGENOM" id="CLU_169520_0_0_3"/>
<dbReference type="InParanoid" id="Q7NFH2"/>
<keyword evidence="2" id="KW-1185">Reference proteome</keyword>
<organism evidence="1 2">
    <name type="scientific">Gloeobacter violaceus (strain ATCC 29082 / PCC 7421)</name>
    <dbReference type="NCBI Taxonomy" id="251221"/>
    <lineage>
        <taxon>Bacteria</taxon>
        <taxon>Bacillati</taxon>
        <taxon>Cyanobacteriota</taxon>
        <taxon>Cyanophyceae</taxon>
        <taxon>Gloeobacterales</taxon>
        <taxon>Gloeobacteraceae</taxon>
        <taxon>Gloeobacter</taxon>
    </lineage>
</organism>